<keyword evidence="1" id="KW-0812">Transmembrane</keyword>
<accession>A0A9D2JLN4</accession>
<keyword evidence="1" id="KW-0472">Membrane</keyword>
<feature type="transmembrane region" description="Helical" evidence="1">
    <location>
        <begin position="155"/>
        <end position="180"/>
    </location>
</feature>
<proteinExistence type="predicted"/>
<evidence type="ECO:0000313" key="2">
    <source>
        <dbReference type="EMBL" id="HIZ57044.1"/>
    </source>
</evidence>
<organism evidence="2 3">
    <name type="scientific">Candidatus Faecalibacterium gallistercoris</name>
    <dbReference type="NCBI Taxonomy" id="2838579"/>
    <lineage>
        <taxon>Bacteria</taxon>
        <taxon>Bacillati</taxon>
        <taxon>Bacillota</taxon>
        <taxon>Clostridia</taxon>
        <taxon>Eubacteriales</taxon>
        <taxon>Oscillospiraceae</taxon>
        <taxon>Faecalibacterium</taxon>
    </lineage>
</organism>
<protein>
    <submittedName>
        <fullName evidence="2">DUF624 domain-containing protein</fullName>
    </submittedName>
</protein>
<feature type="transmembrane region" description="Helical" evidence="1">
    <location>
        <begin position="12"/>
        <end position="36"/>
    </location>
</feature>
<sequence>MKNRHLNDSPFFRYMSFAGDVFLLHLCWLLGCVLAVTARASTTAAFSVAGKMAAKQEHRVFHDYGRAFRRDFAQATRVWVLFILLGLLILADYQLGLANSGALGGVLIAVAAAAALLWLCAVGGSFALLGRFVYARSRDLLKDSLRISLARPKAALIWVVGMALLPLLYGPVPNLFWYLFPL</sequence>
<dbReference type="InterPro" id="IPR006938">
    <property type="entry name" value="DUF624"/>
</dbReference>
<evidence type="ECO:0000256" key="1">
    <source>
        <dbReference type="SAM" id="Phobius"/>
    </source>
</evidence>
<dbReference type="EMBL" id="DXBJ01000004">
    <property type="protein sequence ID" value="HIZ57044.1"/>
    <property type="molecule type" value="Genomic_DNA"/>
</dbReference>
<evidence type="ECO:0000313" key="3">
    <source>
        <dbReference type="Proteomes" id="UP000824065"/>
    </source>
</evidence>
<feature type="transmembrane region" description="Helical" evidence="1">
    <location>
        <begin position="78"/>
        <end position="96"/>
    </location>
</feature>
<feature type="transmembrane region" description="Helical" evidence="1">
    <location>
        <begin position="102"/>
        <end position="134"/>
    </location>
</feature>
<reference evidence="2" key="2">
    <citation type="submission" date="2021-04" db="EMBL/GenBank/DDBJ databases">
        <authorList>
            <person name="Gilroy R."/>
        </authorList>
    </citation>
    <scope>NUCLEOTIDE SEQUENCE</scope>
    <source>
        <strain evidence="2">ChiBcec16-3735</strain>
    </source>
</reference>
<dbReference type="Pfam" id="PF04854">
    <property type="entry name" value="DUF624"/>
    <property type="match status" value="1"/>
</dbReference>
<dbReference type="AlphaFoldDB" id="A0A9D2JLN4"/>
<keyword evidence="1" id="KW-1133">Transmembrane helix</keyword>
<dbReference type="PROSITE" id="PS51257">
    <property type="entry name" value="PROKAR_LIPOPROTEIN"/>
    <property type="match status" value="1"/>
</dbReference>
<name>A0A9D2JLN4_9FIRM</name>
<comment type="caution">
    <text evidence="2">The sequence shown here is derived from an EMBL/GenBank/DDBJ whole genome shotgun (WGS) entry which is preliminary data.</text>
</comment>
<gene>
    <name evidence="2" type="ORF">H9725_00405</name>
</gene>
<dbReference type="Proteomes" id="UP000824065">
    <property type="component" value="Unassembled WGS sequence"/>
</dbReference>
<reference evidence="2" key="1">
    <citation type="journal article" date="2021" name="PeerJ">
        <title>Extensive microbial diversity within the chicken gut microbiome revealed by metagenomics and culture.</title>
        <authorList>
            <person name="Gilroy R."/>
            <person name="Ravi A."/>
            <person name="Getino M."/>
            <person name="Pursley I."/>
            <person name="Horton D.L."/>
            <person name="Alikhan N.F."/>
            <person name="Baker D."/>
            <person name="Gharbi K."/>
            <person name="Hall N."/>
            <person name="Watson M."/>
            <person name="Adriaenssens E.M."/>
            <person name="Foster-Nyarko E."/>
            <person name="Jarju S."/>
            <person name="Secka A."/>
            <person name="Antonio M."/>
            <person name="Oren A."/>
            <person name="Chaudhuri R.R."/>
            <person name="La Ragione R."/>
            <person name="Hildebrand F."/>
            <person name="Pallen M.J."/>
        </authorList>
    </citation>
    <scope>NUCLEOTIDE SEQUENCE</scope>
    <source>
        <strain evidence="2">ChiBcec16-3735</strain>
    </source>
</reference>